<feature type="region of interest" description="Disordered" evidence="1">
    <location>
        <begin position="38"/>
        <end position="74"/>
    </location>
</feature>
<evidence type="ECO:0000313" key="3">
    <source>
        <dbReference type="EMBL" id="AWB92057.1"/>
    </source>
</evidence>
<gene>
    <name evidence="3" type="ORF">C3E78_07520</name>
</gene>
<keyword evidence="4" id="KW-1185">Reference proteome</keyword>
<organism evidence="3 4">
    <name type="scientific">Aeromicrobium chenweiae</name>
    <dbReference type="NCBI Taxonomy" id="2079793"/>
    <lineage>
        <taxon>Bacteria</taxon>
        <taxon>Bacillati</taxon>
        <taxon>Actinomycetota</taxon>
        <taxon>Actinomycetes</taxon>
        <taxon>Propionibacteriales</taxon>
        <taxon>Nocardioidaceae</taxon>
        <taxon>Aeromicrobium</taxon>
    </lineage>
</organism>
<protein>
    <recommendedName>
        <fullName evidence="2">Phospholipase D-like domain-containing protein</fullName>
    </recommendedName>
</protein>
<dbReference type="InterPro" id="IPR025202">
    <property type="entry name" value="PLD-like_dom"/>
</dbReference>
<dbReference type="Proteomes" id="UP000244384">
    <property type="component" value="Chromosome"/>
</dbReference>
<dbReference type="AlphaFoldDB" id="A0A2S0WL77"/>
<dbReference type="OrthoDB" id="3740959at2"/>
<dbReference type="KEGG" id="aez:C3E78_07520"/>
<feature type="domain" description="Phospholipase D-like" evidence="2">
    <location>
        <begin position="144"/>
        <end position="265"/>
    </location>
</feature>
<dbReference type="EMBL" id="CP026952">
    <property type="protein sequence ID" value="AWB92057.1"/>
    <property type="molecule type" value="Genomic_DNA"/>
</dbReference>
<sequence length="524" mass="58088">MQKIDGPRRIVRLTGFGVLAGSLILGFGAVASNAEDVPTAAATPEPTSTTTQPPVTDKTPAPAASTTPKASVRAAATAPFGPSYPVTLETNFSRPYKAISKSSNSDFSLLNDLERLIRGSYKDPRTGKTRPASVRRANTVFMSISRMENSHRVGRELIRAAKAGVKVRVIHGKASQSKESRALQRALKKSSLRDSNFKICRKGKSLACLSGLNGAIMHSKILLVSNTFTRDNKPAKGAIWSGSANLGGPSGERTYNNGLTVYNDKKLWVQTRRMWDDMYAERNVKNDYLGYIKKHRSRYGISETERKKFGYTRANAVSGMFYSNLANVTIYATPIRATPTNGKDPVLNLLNRVVPDDQCRIRLQENRFKYRRIAVAQKLVQLADEGCKVSGVFFEDDLKVNRIAHCQMHIRVCRPILDVFKTSSRRIEAAWAKPHDKTIMVEARLRKNPLNPEEVAIDGTSPSRWPSSGIRTKLVQAGSAALTGSNLVVSDEITTETTDPAVYEDYLQHWKAILKSKEIHNYPY</sequence>
<evidence type="ECO:0000259" key="2">
    <source>
        <dbReference type="Pfam" id="PF13091"/>
    </source>
</evidence>
<evidence type="ECO:0000256" key="1">
    <source>
        <dbReference type="SAM" id="MobiDB-lite"/>
    </source>
</evidence>
<dbReference type="Gene3D" id="3.30.870.10">
    <property type="entry name" value="Endonuclease Chain A"/>
    <property type="match status" value="1"/>
</dbReference>
<name>A0A2S0WL77_9ACTN</name>
<proteinExistence type="predicted"/>
<dbReference type="SUPFAM" id="SSF56024">
    <property type="entry name" value="Phospholipase D/nuclease"/>
    <property type="match status" value="1"/>
</dbReference>
<accession>A0A2S0WL77</accession>
<evidence type="ECO:0000313" key="4">
    <source>
        <dbReference type="Proteomes" id="UP000244384"/>
    </source>
</evidence>
<reference evidence="4" key="1">
    <citation type="submission" date="2018-01" db="EMBL/GenBank/DDBJ databases">
        <authorList>
            <person name="Li J."/>
        </authorList>
    </citation>
    <scope>NUCLEOTIDE SEQUENCE [LARGE SCALE GENOMIC DNA]</scope>
    <source>
        <strain evidence="4">592</strain>
    </source>
</reference>
<accession>A0A5F2ETF1</accession>
<dbReference type="Pfam" id="PF13091">
    <property type="entry name" value="PLDc_2"/>
    <property type="match status" value="1"/>
</dbReference>
<dbReference type="RefSeq" id="WP_108577702.1">
    <property type="nucleotide sequence ID" value="NZ_CP026952.1"/>
</dbReference>
<feature type="compositionally biased region" description="Low complexity" evidence="1">
    <location>
        <begin position="38"/>
        <end position="71"/>
    </location>
</feature>